<comment type="function">
    <text evidence="6">Catalyzes the transfer of a lysyl group from L-lysyl-tRNA(Lys) to membrane-bound phosphatidylglycerol (PG), which produces lysylphosphatidylglycerol (LPG), a major component of the bacterial membrane with a positive net charge. LPG synthesis contributes to bacterial virulence as it is involved in the resistance mechanism against cationic antimicrobial peptides (CAMP) produces by the host's immune system (defensins, cathelicidins) and by the competing microorganisms.</text>
</comment>
<feature type="transmembrane region" description="Helical" evidence="6">
    <location>
        <begin position="5"/>
        <end position="22"/>
    </location>
</feature>
<evidence type="ECO:0000256" key="1">
    <source>
        <dbReference type="ARBA" id="ARBA00004651"/>
    </source>
</evidence>
<sequence>MKKTLNYIILITLIGLTVWLLINNNDLSVFPQLIVKTNKTFLLLAFLSMVLFWTCDAYIIYKMKSTLNIGGSFGSAFKLAMIGQYYSAITPFATGGQPAQVYSLVNDGAQVGTASSLMVTKLLIYQIAVTFYSIFMFLVKFSFLSQRAKLSLPFVITGCLFNFIAVLLIIGLFYNEELIRKIFYKFFIIGYKLKLIKDTEKLKDKLNTHLSDYKISIDNIKKDKKSSLILIIATFIQLTFYFSITYFVYLAVGFSKARYLDIIAIQSLHYMAVSLMPTPGTVGAAEGGFYILYNSIFPKNIITFAMVLWRFIDYYFGIIVGGTVSLVDFILRKSNKVKHVV</sequence>
<keyword evidence="8" id="KW-1185">Reference proteome</keyword>
<evidence type="ECO:0000256" key="6">
    <source>
        <dbReference type="RuleBase" id="RU363042"/>
    </source>
</evidence>
<dbReference type="EC" id="2.3.2.3" evidence="6"/>
<feature type="transmembrane region" description="Helical" evidence="6">
    <location>
        <begin position="150"/>
        <end position="174"/>
    </location>
</feature>
<keyword evidence="6" id="KW-0808">Transferase</keyword>
<reference evidence="7" key="1">
    <citation type="submission" date="2022-07" db="EMBL/GenBank/DDBJ databases">
        <title>Enhanced cultured diversity of the mouse gut microbiota enables custom-made synthetic communities.</title>
        <authorList>
            <person name="Afrizal A."/>
        </authorList>
    </citation>
    <scope>NUCLEOTIDE SEQUENCE</scope>
    <source>
        <strain evidence="7">DSM 29482</strain>
    </source>
</reference>
<dbReference type="InterPro" id="IPR022791">
    <property type="entry name" value="L-PG_synthase/AglD"/>
</dbReference>
<feature type="transmembrane region" description="Helical" evidence="6">
    <location>
        <begin position="42"/>
        <end position="61"/>
    </location>
</feature>
<keyword evidence="5 6" id="KW-0472">Membrane</keyword>
<feature type="transmembrane region" description="Helical" evidence="6">
    <location>
        <begin position="228"/>
        <end position="252"/>
    </location>
</feature>
<evidence type="ECO:0000256" key="4">
    <source>
        <dbReference type="ARBA" id="ARBA00022989"/>
    </source>
</evidence>
<feature type="transmembrane region" description="Helical" evidence="6">
    <location>
        <begin position="122"/>
        <end position="144"/>
    </location>
</feature>
<comment type="similarity">
    <text evidence="6">Belongs to the LPG synthase family.</text>
</comment>
<dbReference type="GO" id="GO:0005886">
    <property type="term" value="C:plasma membrane"/>
    <property type="evidence" value="ECO:0007669"/>
    <property type="project" value="UniProtKB-SubCell"/>
</dbReference>
<dbReference type="GO" id="GO:0046677">
    <property type="term" value="P:response to antibiotic"/>
    <property type="evidence" value="ECO:0007669"/>
    <property type="project" value="UniProtKB-KW"/>
</dbReference>
<keyword evidence="6" id="KW-0443">Lipid metabolism</keyword>
<dbReference type="OrthoDB" id="9810654at2"/>
<keyword evidence="4 6" id="KW-1133">Transmembrane helix</keyword>
<name>A0A9X2S5S2_9FIRM</name>
<evidence type="ECO:0000256" key="5">
    <source>
        <dbReference type="ARBA" id="ARBA00023136"/>
    </source>
</evidence>
<evidence type="ECO:0000313" key="8">
    <source>
        <dbReference type="Proteomes" id="UP001142078"/>
    </source>
</evidence>
<dbReference type="PANTHER" id="PTHR37693:SF1">
    <property type="entry name" value="INTEGRAL MEMBRANE PROTEIN"/>
    <property type="match status" value="1"/>
</dbReference>
<dbReference type="EMBL" id="JANJZL010000009">
    <property type="protein sequence ID" value="MCR2044895.1"/>
    <property type="molecule type" value="Genomic_DNA"/>
</dbReference>
<keyword evidence="6" id="KW-0046">Antibiotic resistance</keyword>
<dbReference type="PANTHER" id="PTHR37693">
    <property type="entry name" value="PHOSPHATIDYLGLYCEROL LYSYLTRANSFERASE"/>
    <property type="match status" value="1"/>
</dbReference>
<evidence type="ECO:0000313" key="7">
    <source>
        <dbReference type="EMBL" id="MCR2044895.1"/>
    </source>
</evidence>
<comment type="caution">
    <text evidence="7">The sequence shown here is derived from an EMBL/GenBank/DDBJ whole genome shotgun (WGS) entry which is preliminary data.</text>
</comment>
<evidence type="ECO:0000256" key="3">
    <source>
        <dbReference type="ARBA" id="ARBA00022692"/>
    </source>
</evidence>
<organism evidence="7 8">
    <name type="scientific">Anaerosalibacter massiliensis</name>
    <dbReference type="NCBI Taxonomy" id="1347392"/>
    <lineage>
        <taxon>Bacteria</taxon>
        <taxon>Bacillati</taxon>
        <taxon>Bacillota</taxon>
        <taxon>Tissierellia</taxon>
        <taxon>Tissierellales</taxon>
        <taxon>Sporanaerobacteraceae</taxon>
        <taxon>Anaerosalibacter</taxon>
    </lineage>
</organism>
<dbReference type="GO" id="GO:0050071">
    <property type="term" value="F:phosphatidylglycerol lysyltransferase activity"/>
    <property type="evidence" value="ECO:0007669"/>
    <property type="project" value="UniProtKB-EC"/>
</dbReference>
<gene>
    <name evidence="6" type="primary">mprF</name>
    <name evidence="7" type="ORF">NSA23_12345</name>
</gene>
<keyword evidence="2" id="KW-1003">Cell membrane</keyword>
<dbReference type="Proteomes" id="UP001142078">
    <property type="component" value="Unassembled WGS sequence"/>
</dbReference>
<dbReference type="Pfam" id="PF03706">
    <property type="entry name" value="LPG_synthase_TM"/>
    <property type="match status" value="1"/>
</dbReference>
<comment type="catalytic activity">
    <reaction evidence="6">
        <text>L-lysyl-tRNA(Lys) + a 1,2-diacyl-sn-glycero-3-phospho-(1'-sn-glycerol) = a 1,2-diacyl-sn-glycero-3-phospho-1'-(3'-O-L-lysyl)-sn-glycerol + tRNA(Lys)</text>
        <dbReference type="Rhea" id="RHEA:10668"/>
        <dbReference type="Rhea" id="RHEA-COMP:9696"/>
        <dbReference type="Rhea" id="RHEA-COMP:9697"/>
        <dbReference type="ChEBI" id="CHEBI:64716"/>
        <dbReference type="ChEBI" id="CHEBI:75792"/>
        <dbReference type="ChEBI" id="CHEBI:78442"/>
        <dbReference type="ChEBI" id="CHEBI:78529"/>
        <dbReference type="EC" id="2.3.2.3"/>
    </reaction>
</comment>
<proteinExistence type="inferred from homology"/>
<dbReference type="AlphaFoldDB" id="A0A9X2S5S2"/>
<dbReference type="RefSeq" id="WP_042678856.1">
    <property type="nucleotide sequence ID" value="NZ_CABKTM010000008.1"/>
</dbReference>
<protein>
    <recommendedName>
        <fullName evidence="6">Phosphatidylglycerol lysyltransferase</fullName>
        <ecNumber evidence="6">2.3.2.3</ecNumber>
    </recommendedName>
    <alternativeName>
        <fullName evidence="6">Lysylphosphatidylglycerol synthase</fullName>
    </alternativeName>
</protein>
<evidence type="ECO:0000256" key="2">
    <source>
        <dbReference type="ARBA" id="ARBA00022475"/>
    </source>
</evidence>
<accession>A0A9X2S5S2</accession>
<keyword evidence="3 6" id="KW-0812">Transmembrane</keyword>
<dbReference type="NCBIfam" id="TIGR00374">
    <property type="entry name" value="flippase-like domain"/>
    <property type="match status" value="1"/>
</dbReference>
<comment type="subcellular location">
    <subcellularLocation>
        <location evidence="1 6">Cell membrane</location>
        <topology evidence="1 6">Multi-pass membrane protein</topology>
    </subcellularLocation>
</comment>
<feature type="transmembrane region" description="Helical" evidence="6">
    <location>
        <begin position="314"/>
        <end position="331"/>
    </location>
</feature>
<dbReference type="GO" id="GO:0006629">
    <property type="term" value="P:lipid metabolic process"/>
    <property type="evidence" value="ECO:0007669"/>
    <property type="project" value="UniProtKB-KW"/>
</dbReference>